<dbReference type="Proteomes" id="UP000267251">
    <property type="component" value="Unassembled WGS sequence"/>
</dbReference>
<protein>
    <submittedName>
        <fullName evidence="1">Uncharacterized protein</fullName>
    </submittedName>
</protein>
<dbReference type="AlphaFoldDB" id="A0A4P9Y404"/>
<proteinExistence type="predicted"/>
<name>A0A4P9Y404_9FUNG</name>
<keyword evidence="2" id="KW-1185">Reference proteome</keyword>
<dbReference type="EMBL" id="KZ987970">
    <property type="protein sequence ID" value="RKP13657.1"/>
    <property type="molecule type" value="Genomic_DNA"/>
</dbReference>
<accession>A0A4P9Y404</accession>
<gene>
    <name evidence="1" type="ORF">BJ684DRAFT_19873</name>
</gene>
<organism evidence="1 2">
    <name type="scientific">Piptocephalis cylindrospora</name>
    <dbReference type="NCBI Taxonomy" id="1907219"/>
    <lineage>
        <taxon>Eukaryota</taxon>
        <taxon>Fungi</taxon>
        <taxon>Fungi incertae sedis</taxon>
        <taxon>Zoopagomycota</taxon>
        <taxon>Zoopagomycotina</taxon>
        <taxon>Zoopagomycetes</taxon>
        <taxon>Zoopagales</taxon>
        <taxon>Piptocephalidaceae</taxon>
        <taxon>Piptocephalis</taxon>
    </lineage>
</organism>
<sequence>MFSLSEGVRVEGEQVQQVWSLVKSFLQDTDHVYRRAGLSAVHILLGIDPLAPGAKGTFDDLGEKALSRVVMNHKEKGSLVATALQGLLSIPSWKAEKEIIEALMARIEQGEEEGLPLELMIVTMLQSERDIWDEEGVLEALNLLDHGLGSNVVTLLMATADLFLHLQLLVSSELQRDMLWSIRRSLLALYTLGDEVELELCQMRLDTLMGIHTWDSPDLAKRKLNWVGEVLGRIKASQAPLLNLE</sequence>
<evidence type="ECO:0000313" key="2">
    <source>
        <dbReference type="Proteomes" id="UP000267251"/>
    </source>
</evidence>
<reference evidence="2" key="1">
    <citation type="journal article" date="2018" name="Nat. Microbiol.">
        <title>Leveraging single-cell genomics to expand the fungal tree of life.</title>
        <authorList>
            <person name="Ahrendt S.R."/>
            <person name="Quandt C.A."/>
            <person name="Ciobanu D."/>
            <person name="Clum A."/>
            <person name="Salamov A."/>
            <person name="Andreopoulos B."/>
            <person name="Cheng J.F."/>
            <person name="Woyke T."/>
            <person name="Pelin A."/>
            <person name="Henrissat B."/>
            <person name="Reynolds N.K."/>
            <person name="Benny G.L."/>
            <person name="Smith M.E."/>
            <person name="James T.Y."/>
            <person name="Grigoriev I.V."/>
        </authorList>
    </citation>
    <scope>NUCLEOTIDE SEQUENCE [LARGE SCALE GENOMIC DNA]</scope>
</reference>
<evidence type="ECO:0000313" key="1">
    <source>
        <dbReference type="EMBL" id="RKP13657.1"/>
    </source>
</evidence>